<keyword evidence="8" id="KW-0963">Cytoplasm</keyword>
<dbReference type="InterPro" id="IPR027417">
    <property type="entry name" value="P-loop_NTPase"/>
</dbReference>
<gene>
    <name evidence="8" type="primary">cmk</name>
    <name evidence="10" type="ORF">CKF58_05700</name>
</gene>
<evidence type="ECO:0000259" key="9">
    <source>
        <dbReference type="Pfam" id="PF02224"/>
    </source>
</evidence>
<name>A0A3A1YI94_9GAMM</name>
<dbReference type="SUPFAM" id="SSF52540">
    <property type="entry name" value="P-loop containing nucleoside triphosphate hydrolases"/>
    <property type="match status" value="1"/>
</dbReference>
<evidence type="ECO:0000256" key="2">
    <source>
        <dbReference type="ARBA" id="ARBA00022679"/>
    </source>
</evidence>
<feature type="binding site" evidence="8">
    <location>
        <begin position="17"/>
        <end position="25"/>
    </location>
    <ligand>
        <name>ATP</name>
        <dbReference type="ChEBI" id="CHEBI:30616"/>
    </ligand>
</feature>
<dbReference type="GO" id="GO:0036431">
    <property type="term" value="F:dCMP kinase activity"/>
    <property type="evidence" value="ECO:0007669"/>
    <property type="project" value="InterPro"/>
</dbReference>
<dbReference type="InterPro" id="IPR003136">
    <property type="entry name" value="Cytidylate_kin"/>
</dbReference>
<dbReference type="GO" id="GO:0005737">
    <property type="term" value="C:cytoplasm"/>
    <property type="evidence" value="ECO:0007669"/>
    <property type="project" value="UniProtKB-SubCell"/>
</dbReference>
<dbReference type="GO" id="GO:0005524">
    <property type="term" value="F:ATP binding"/>
    <property type="evidence" value="ECO:0007669"/>
    <property type="project" value="UniProtKB-UniRule"/>
</dbReference>
<keyword evidence="11" id="KW-1185">Reference proteome</keyword>
<dbReference type="Gene3D" id="3.40.50.300">
    <property type="entry name" value="P-loop containing nucleotide triphosphate hydrolases"/>
    <property type="match status" value="1"/>
</dbReference>
<dbReference type="AlphaFoldDB" id="A0A3A1YI94"/>
<evidence type="ECO:0000256" key="4">
    <source>
        <dbReference type="ARBA" id="ARBA00022777"/>
    </source>
</evidence>
<sequence length="244" mass="27254">MANKDQIMENILIAIDGTSGVGKGTLASGLAKKYNLQRLDSGAIYRASAIYLVNKKVDLNQLDTNATVLAQACELLQDLPLEFKDDELGVLQVYLDQENVTAELRLETTAANASLIAKNQEIRKALLERQRKYAEQYSRLVVEGRDMGTVVFPEAKLKIFLDASPEAKAQRRYRELVVRGEHAEMSKILEQLNQRDYQDKNRVVAPLVAAADAICIDTTNLDIEQTLELVSEKVDAYLKEIGQL</sequence>
<keyword evidence="2 8" id="KW-0808">Transferase</keyword>
<evidence type="ECO:0000313" key="10">
    <source>
        <dbReference type="EMBL" id="RIY36760.1"/>
    </source>
</evidence>
<keyword evidence="3 8" id="KW-0547">Nucleotide-binding</keyword>
<dbReference type="EC" id="2.7.4.25" evidence="8"/>
<dbReference type="Proteomes" id="UP000265916">
    <property type="component" value="Unassembled WGS sequence"/>
</dbReference>
<evidence type="ECO:0000313" key="11">
    <source>
        <dbReference type="Proteomes" id="UP000265916"/>
    </source>
</evidence>
<keyword evidence="4 8" id="KW-0418">Kinase</keyword>
<dbReference type="HAMAP" id="MF_00238">
    <property type="entry name" value="Cytidyl_kinase_type1"/>
    <property type="match status" value="1"/>
</dbReference>
<comment type="caution">
    <text evidence="10">The sequence shown here is derived from an EMBL/GenBank/DDBJ whole genome shotgun (WGS) entry which is preliminary data.</text>
</comment>
<dbReference type="Pfam" id="PF02224">
    <property type="entry name" value="Cytidylate_kin"/>
    <property type="match status" value="1"/>
</dbReference>
<evidence type="ECO:0000256" key="7">
    <source>
        <dbReference type="ARBA" id="ARBA00048478"/>
    </source>
</evidence>
<comment type="catalytic activity">
    <reaction evidence="7 8">
        <text>CMP + ATP = CDP + ADP</text>
        <dbReference type="Rhea" id="RHEA:11600"/>
        <dbReference type="ChEBI" id="CHEBI:30616"/>
        <dbReference type="ChEBI" id="CHEBI:58069"/>
        <dbReference type="ChEBI" id="CHEBI:60377"/>
        <dbReference type="ChEBI" id="CHEBI:456216"/>
        <dbReference type="EC" id="2.7.4.25"/>
    </reaction>
</comment>
<proteinExistence type="inferred from homology"/>
<feature type="domain" description="Cytidylate kinase" evidence="9">
    <location>
        <begin position="13"/>
        <end position="234"/>
    </location>
</feature>
<evidence type="ECO:0000256" key="8">
    <source>
        <dbReference type="HAMAP-Rule" id="MF_00238"/>
    </source>
</evidence>
<dbReference type="GO" id="GO:0036430">
    <property type="term" value="F:CMP kinase activity"/>
    <property type="evidence" value="ECO:0007669"/>
    <property type="project" value="RHEA"/>
</dbReference>
<dbReference type="EMBL" id="NRJG01000102">
    <property type="protein sequence ID" value="RIY36760.1"/>
    <property type="molecule type" value="Genomic_DNA"/>
</dbReference>
<dbReference type="NCBIfam" id="TIGR00017">
    <property type="entry name" value="cmk"/>
    <property type="match status" value="1"/>
</dbReference>
<keyword evidence="5 8" id="KW-0067">ATP-binding</keyword>
<comment type="catalytic activity">
    <reaction evidence="6 8">
        <text>dCMP + ATP = dCDP + ADP</text>
        <dbReference type="Rhea" id="RHEA:25094"/>
        <dbReference type="ChEBI" id="CHEBI:30616"/>
        <dbReference type="ChEBI" id="CHEBI:57566"/>
        <dbReference type="ChEBI" id="CHEBI:58593"/>
        <dbReference type="ChEBI" id="CHEBI:456216"/>
        <dbReference type="EC" id="2.7.4.25"/>
    </reaction>
</comment>
<dbReference type="CDD" id="cd02020">
    <property type="entry name" value="CMPK"/>
    <property type="match status" value="1"/>
</dbReference>
<protein>
    <recommendedName>
        <fullName evidence="8">Cytidylate kinase</fullName>
        <shortName evidence="8">CK</shortName>
        <ecNumber evidence="8">2.7.4.25</ecNumber>
    </recommendedName>
    <alternativeName>
        <fullName evidence="8">Cytidine monophosphate kinase</fullName>
        <shortName evidence="8">CMP kinase</shortName>
    </alternativeName>
</protein>
<reference evidence="10 11" key="1">
    <citation type="submission" date="2017-08" db="EMBL/GenBank/DDBJ databases">
        <title>Reclassification of Bisgaard taxon 37 and 44.</title>
        <authorList>
            <person name="Christensen H."/>
        </authorList>
    </citation>
    <scope>NUCLEOTIDE SEQUENCE [LARGE SCALE GENOMIC DNA]</scope>
    <source>
        <strain evidence="10 11">111</strain>
    </source>
</reference>
<comment type="similarity">
    <text evidence="1 8">Belongs to the cytidylate kinase family. Type 1 subfamily.</text>
</comment>
<evidence type="ECO:0000256" key="5">
    <source>
        <dbReference type="ARBA" id="ARBA00022840"/>
    </source>
</evidence>
<evidence type="ECO:0000256" key="3">
    <source>
        <dbReference type="ARBA" id="ARBA00022741"/>
    </source>
</evidence>
<dbReference type="OrthoDB" id="9807434at2"/>
<evidence type="ECO:0000256" key="6">
    <source>
        <dbReference type="ARBA" id="ARBA00047615"/>
    </source>
</evidence>
<accession>A0A3A1YI94</accession>
<organism evidence="10 11">
    <name type="scientific">Psittacicella hinzii</name>
    <dbReference type="NCBI Taxonomy" id="2028575"/>
    <lineage>
        <taxon>Bacteria</taxon>
        <taxon>Pseudomonadati</taxon>
        <taxon>Pseudomonadota</taxon>
        <taxon>Gammaproteobacteria</taxon>
        <taxon>Pasteurellales</taxon>
        <taxon>Psittacicellaceae</taxon>
        <taxon>Psittacicella</taxon>
    </lineage>
</organism>
<dbReference type="InterPro" id="IPR011994">
    <property type="entry name" value="Cytidylate_kinase_dom"/>
</dbReference>
<comment type="subcellular location">
    <subcellularLocation>
        <location evidence="8">Cytoplasm</location>
    </subcellularLocation>
</comment>
<dbReference type="GO" id="GO:0006220">
    <property type="term" value="P:pyrimidine nucleotide metabolic process"/>
    <property type="evidence" value="ECO:0007669"/>
    <property type="project" value="UniProtKB-UniRule"/>
</dbReference>
<evidence type="ECO:0000256" key="1">
    <source>
        <dbReference type="ARBA" id="ARBA00009427"/>
    </source>
</evidence>